<comment type="caution">
    <text evidence="1">The sequence shown here is derived from an EMBL/GenBank/DDBJ whole genome shotgun (WGS) entry which is preliminary data.</text>
</comment>
<name>A0A369A2V7_9FLAO</name>
<dbReference type="GO" id="GO:0003913">
    <property type="term" value="F:DNA photolyase activity"/>
    <property type="evidence" value="ECO:0007669"/>
    <property type="project" value="TreeGrafter"/>
</dbReference>
<reference evidence="1 2" key="1">
    <citation type="submission" date="2018-07" db="EMBL/GenBank/DDBJ databases">
        <title>Genomic Encyclopedia of Type Strains, Phase IV (KMG-IV): sequencing the most valuable type-strain genomes for metagenomic binning, comparative biology and taxonomic classification.</title>
        <authorList>
            <person name="Goeker M."/>
        </authorList>
    </citation>
    <scope>NUCLEOTIDE SEQUENCE [LARGE SCALE GENOMIC DNA]</scope>
    <source>
        <strain evidence="1 2">DSM 21410</strain>
    </source>
</reference>
<dbReference type="GO" id="GO:1904047">
    <property type="term" value="F:S-adenosyl-L-methionine binding"/>
    <property type="evidence" value="ECO:0007669"/>
    <property type="project" value="TreeGrafter"/>
</dbReference>
<dbReference type="AlphaFoldDB" id="A0A369A2V7"/>
<keyword evidence="2" id="KW-1185">Reference proteome</keyword>
<dbReference type="Gene3D" id="3.40.50.12110">
    <property type="match status" value="1"/>
</dbReference>
<protein>
    <submittedName>
        <fullName evidence="1">Spore photoproduct lyase</fullName>
    </submittedName>
</protein>
<dbReference type="Gene3D" id="3.80.30.30">
    <property type="match status" value="1"/>
</dbReference>
<organism evidence="1 2">
    <name type="scientific">Schleiferia thermophila</name>
    <dbReference type="NCBI Taxonomy" id="884107"/>
    <lineage>
        <taxon>Bacteria</taxon>
        <taxon>Pseudomonadati</taxon>
        <taxon>Bacteroidota</taxon>
        <taxon>Flavobacteriia</taxon>
        <taxon>Flavobacteriales</taxon>
        <taxon>Schleiferiaceae</taxon>
        <taxon>Schleiferia</taxon>
    </lineage>
</organism>
<evidence type="ECO:0000313" key="2">
    <source>
        <dbReference type="Proteomes" id="UP000253517"/>
    </source>
</evidence>
<dbReference type="InterPro" id="IPR049539">
    <property type="entry name" value="SPL"/>
</dbReference>
<dbReference type="PANTHER" id="PTHR37822">
    <property type="entry name" value="SPORE PHOTOPRODUCT LYASE-RELATED"/>
    <property type="match status" value="1"/>
</dbReference>
<dbReference type="RefSeq" id="WP_051889434.1">
    <property type="nucleotide sequence ID" value="NZ_BHZF01000002.1"/>
</dbReference>
<accession>A0A369A2V7</accession>
<proteinExistence type="predicted"/>
<dbReference type="PANTHER" id="PTHR37822:SF2">
    <property type="entry name" value="SPORE PHOTOPRODUCT LYASE"/>
    <property type="match status" value="1"/>
</dbReference>
<dbReference type="Proteomes" id="UP000253517">
    <property type="component" value="Unassembled WGS sequence"/>
</dbReference>
<dbReference type="GO" id="GO:0042601">
    <property type="term" value="C:endospore-forming forespore"/>
    <property type="evidence" value="ECO:0007669"/>
    <property type="project" value="TreeGrafter"/>
</dbReference>
<dbReference type="EMBL" id="QPJS01000002">
    <property type="protein sequence ID" value="RCX03642.1"/>
    <property type="molecule type" value="Genomic_DNA"/>
</dbReference>
<dbReference type="GO" id="GO:0051539">
    <property type="term" value="F:4 iron, 4 sulfur cluster binding"/>
    <property type="evidence" value="ECO:0007669"/>
    <property type="project" value="TreeGrafter"/>
</dbReference>
<keyword evidence="1" id="KW-0456">Lyase</keyword>
<evidence type="ECO:0000313" key="1">
    <source>
        <dbReference type="EMBL" id="RCX03642.1"/>
    </source>
</evidence>
<sequence>MNKKVIYIENTLVENEYAAVVKKIHPEHIEFIDSYKDVLNQKGGNWRFQKNYQSIILAKRRDTFFYKASPLTQVIESKNFYYNTLAINCLFDCEYCYLQGMFTTPHLVLFLNNQDFICETRKLSSSLGEPFYMAISYDTDLPALEHWYPYCSEWIDYAASDPNITIEIRSKSGLKSHFSTKKPLKNVILSWSISPNEILSAYEHSTPSLEHRIKAINHAISQGWRVMLCIDPIIKIKGYQEIYSRFIKYITQIIDLKKIYGFSIGTFRMHTNYLNNIRAQRPESSLLWYPYERNHQHAGYPENEKKKLIQLVKFELEQIGVTKIFEYE</sequence>
<dbReference type="Pfam" id="PF20903">
    <property type="entry name" value="SPL"/>
    <property type="match status" value="1"/>
</dbReference>
<gene>
    <name evidence="1" type="ORF">DES35_10292</name>
</gene>